<dbReference type="AlphaFoldDB" id="A0A0F9BKN1"/>
<dbReference type="EMBL" id="LAZR01051545">
    <property type="protein sequence ID" value="KKK84921.1"/>
    <property type="molecule type" value="Genomic_DNA"/>
</dbReference>
<feature type="transmembrane region" description="Helical" evidence="1">
    <location>
        <begin position="48"/>
        <end position="69"/>
    </location>
</feature>
<accession>A0A0F9BKN1</accession>
<sequence length="160" mass="17465">MPWIGRLTGVLAYVLLIAYGVLWLVMLIDCLRRHEFYPVLGPRGATRLFWLATMIFLNPALTLLYLLLGRRKPPAVGGGKLVSRGVLLTAAGLIVLGFFVRFPGLTHVWAEPFVGRNGGDAEPVVNIHAAKIESSNSISTTSSTMSSAESRFACRRIAII</sequence>
<proteinExistence type="predicted"/>
<keyword evidence="1" id="KW-0472">Membrane</keyword>
<keyword evidence="1" id="KW-1133">Transmembrane helix</keyword>
<comment type="caution">
    <text evidence="2">The sequence shown here is derived from an EMBL/GenBank/DDBJ whole genome shotgun (WGS) entry which is preliminary data.</text>
</comment>
<feature type="non-terminal residue" evidence="2">
    <location>
        <position position="160"/>
    </location>
</feature>
<evidence type="ECO:0000256" key="1">
    <source>
        <dbReference type="SAM" id="Phobius"/>
    </source>
</evidence>
<evidence type="ECO:0000313" key="2">
    <source>
        <dbReference type="EMBL" id="KKK84921.1"/>
    </source>
</evidence>
<feature type="transmembrane region" description="Helical" evidence="1">
    <location>
        <begin position="81"/>
        <end position="100"/>
    </location>
</feature>
<reference evidence="2" key="1">
    <citation type="journal article" date="2015" name="Nature">
        <title>Complex archaea that bridge the gap between prokaryotes and eukaryotes.</title>
        <authorList>
            <person name="Spang A."/>
            <person name="Saw J.H."/>
            <person name="Jorgensen S.L."/>
            <person name="Zaremba-Niedzwiedzka K."/>
            <person name="Martijn J."/>
            <person name="Lind A.E."/>
            <person name="van Eijk R."/>
            <person name="Schleper C."/>
            <person name="Guy L."/>
            <person name="Ettema T.J."/>
        </authorList>
    </citation>
    <scope>NUCLEOTIDE SEQUENCE</scope>
</reference>
<protein>
    <submittedName>
        <fullName evidence="2">Uncharacterized protein</fullName>
    </submittedName>
</protein>
<gene>
    <name evidence="2" type="ORF">LCGC14_2778470</name>
</gene>
<feature type="transmembrane region" description="Helical" evidence="1">
    <location>
        <begin position="7"/>
        <end position="28"/>
    </location>
</feature>
<name>A0A0F9BKN1_9ZZZZ</name>
<keyword evidence="1" id="KW-0812">Transmembrane</keyword>
<organism evidence="2">
    <name type="scientific">marine sediment metagenome</name>
    <dbReference type="NCBI Taxonomy" id="412755"/>
    <lineage>
        <taxon>unclassified sequences</taxon>
        <taxon>metagenomes</taxon>
        <taxon>ecological metagenomes</taxon>
    </lineage>
</organism>